<comment type="caution">
    <text evidence="1">The sequence shown here is derived from an EMBL/GenBank/DDBJ whole genome shotgun (WGS) entry which is preliminary data.</text>
</comment>
<protein>
    <submittedName>
        <fullName evidence="1">Uncharacterized protein</fullName>
    </submittedName>
</protein>
<sequence length="221" mass="25472">MNEPKIENLISTAISRLSREITDRHQPVEGRMPGILFFLARSGASFEKWLQLEFANALQRTAQENNLSIDIWPEYGRFDITIYQEDDFIAAIEIKHIANWWMPDSSLKRIDEDVAKLSERCEAEHKYALTFCIFAEPRKGMVPWMEKQLNDTDNAASTIENFHERIREQYRRRIGQESSLLAGDDLADDLWFDRLRVDTVFARVGNGNNPFASSVSTGADP</sequence>
<gene>
    <name evidence="1" type="ORF">F9K24_01005</name>
</gene>
<dbReference type="Proteomes" id="UP000460298">
    <property type="component" value="Unassembled WGS sequence"/>
</dbReference>
<reference evidence="1 2" key="1">
    <citation type="submission" date="2019-10" db="EMBL/GenBank/DDBJ databases">
        <title>Extracellular Electron Transfer in a Candidatus Methanoperedens spp. Enrichment Culture.</title>
        <authorList>
            <person name="Berger S."/>
            <person name="Rangel Shaw D."/>
            <person name="Berben T."/>
            <person name="In 'T Zandt M."/>
            <person name="Frank J."/>
            <person name="Reimann J."/>
            <person name="Jetten M.S.M."/>
            <person name="Welte C.U."/>
        </authorList>
    </citation>
    <scope>NUCLEOTIDE SEQUENCE [LARGE SCALE GENOMIC DNA]</scope>
    <source>
        <strain evidence="1">SB12</strain>
    </source>
</reference>
<evidence type="ECO:0000313" key="2">
    <source>
        <dbReference type="Proteomes" id="UP000460298"/>
    </source>
</evidence>
<proteinExistence type="predicted"/>
<name>A0A833H4R3_9LEPT</name>
<evidence type="ECO:0000313" key="1">
    <source>
        <dbReference type="EMBL" id="KAB2935336.1"/>
    </source>
</evidence>
<dbReference type="EMBL" id="WBUI01000001">
    <property type="protein sequence ID" value="KAB2935336.1"/>
    <property type="molecule type" value="Genomic_DNA"/>
</dbReference>
<dbReference type="AlphaFoldDB" id="A0A833H4R3"/>
<organism evidence="1 2">
    <name type="scientific">Leptonema illini</name>
    <dbReference type="NCBI Taxonomy" id="183"/>
    <lineage>
        <taxon>Bacteria</taxon>
        <taxon>Pseudomonadati</taxon>
        <taxon>Spirochaetota</taxon>
        <taxon>Spirochaetia</taxon>
        <taxon>Leptospirales</taxon>
        <taxon>Leptospiraceae</taxon>
        <taxon>Leptonema</taxon>
    </lineage>
</organism>
<accession>A0A833H4R3</accession>